<gene>
    <name evidence="8" type="ORF">DPMN_136695</name>
</gene>
<evidence type="ECO:0000259" key="7">
    <source>
        <dbReference type="Pfam" id="PF20266"/>
    </source>
</evidence>
<keyword evidence="4" id="KW-0548">Nucleotidyltransferase</keyword>
<keyword evidence="6" id="KW-0460">Magnesium</keyword>
<dbReference type="SMART" id="SM01265">
    <property type="entry name" value="Mab-21"/>
    <property type="match status" value="1"/>
</dbReference>
<evidence type="ECO:0000256" key="2">
    <source>
        <dbReference type="ARBA" id="ARBA00008307"/>
    </source>
</evidence>
<reference evidence="8" key="1">
    <citation type="journal article" date="2019" name="bioRxiv">
        <title>The Genome of the Zebra Mussel, Dreissena polymorpha: A Resource for Invasive Species Research.</title>
        <authorList>
            <person name="McCartney M.A."/>
            <person name="Auch B."/>
            <person name="Kono T."/>
            <person name="Mallez S."/>
            <person name="Zhang Y."/>
            <person name="Obille A."/>
            <person name="Becker A."/>
            <person name="Abrahante J.E."/>
            <person name="Garbe J."/>
            <person name="Badalamenti J.P."/>
            <person name="Herman A."/>
            <person name="Mangelson H."/>
            <person name="Liachko I."/>
            <person name="Sullivan S."/>
            <person name="Sone E.D."/>
            <person name="Koren S."/>
            <person name="Silverstein K.A.T."/>
            <person name="Beckman K.B."/>
            <person name="Gohl D.M."/>
        </authorList>
    </citation>
    <scope>NUCLEOTIDE SEQUENCE</scope>
    <source>
        <strain evidence="8">Duluth1</strain>
        <tissue evidence="8">Whole animal</tissue>
    </source>
</reference>
<evidence type="ECO:0000256" key="1">
    <source>
        <dbReference type="ARBA" id="ARBA00001946"/>
    </source>
</evidence>
<dbReference type="AlphaFoldDB" id="A0A9D4JI37"/>
<dbReference type="GO" id="GO:0016779">
    <property type="term" value="F:nucleotidyltransferase activity"/>
    <property type="evidence" value="ECO:0007669"/>
    <property type="project" value="UniProtKB-KW"/>
</dbReference>
<dbReference type="InterPro" id="IPR046906">
    <property type="entry name" value="Mab-21_HhH/H2TH-like"/>
</dbReference>
<reference evidence="8" key="2">
    <citation type="submission" date="2020-11" db="EMBL/GenBank/DDBJ databases">
        <authorList>
            <person name="McCartney M.A."/>
            <person name="Auch B."/>
            <person name="Kono T."/>
            <person name="Mallez S."/>
            <person name="Becker A."/>
            <person name="Gohl D.M."/>
            <person name="Silverstein K.A.T."/>
            <person name="Koren S."/>
            <person name="Bechman K.B."/>
            <person name="Herman A."/>
            <person name="Abrahante J.E."/>
            <person name="Garbe J."/>
        </authorList>
    </citation>
    <scope>NUCLEOTIDE SEQUENCE</scope>
    <source>
        <strain evidence="8">Duluth1</strain>
        <tissue evidence="8">Whole animal</tissue>
    </source>
</reference>
<protein>
    <recommendedName>
        <fullName evidence="7">Mab-21-like HhH/H2TH-like domain-containing protein</fullName>
    </recommendedName>
</protein>
<keyword evidence="3" id="KW-0808">Transferase</keyword>
<dbReference type="GO" id="GO:0046872">
    <property type="term" value="F:metal ion binding"/>
    <property type="evidence" value="ECO:0007669"/>
    <property type="project" value="UniProtKB-KW"/>
</dbReference>
<dbReference type="PANTHER" id="PTHR10656">
    <property type="entry name" value="CELL FATE DETERMINING PROTEIN MAB21-RELATED"/>
    <property type="match status" value="1"/>
</dbReference>
<feature type="domain" description="Mab-21-like HhH/H2TH-like" evidence="7">
    <location>
        <begin position="316"/>
        <end position="391"/>
    </location>
</feature>
<dbReference type="InterPro" id="IPR024810">
    <property type="entry name" value="MAB21L/cGLR"/>
</dbReference>
<dbReference type="Proteomes" id="UP000828390">
    <property type="component" value="Unassembled WGS sequence"/>
</dbReference>
<evidence type="ECO:0000256" key="4">
    <source>
        <dbReference type="ARBA" id="ARBA00022695"/>
    </source>
</evidence>
<sequence>MSVNKGAQWEMSLLISSVMDDIGVNEEVIVLRRNVHSFREKVISVIYETLMYPKSEWTIYSVGSQVEGSTTDGMCSDIDQLQVHNNKNVCLTEADYKENKKNVLVVKDERCSPQCCLLQLLIKIRDNAPRPASWKNSEDVGAAKEQFRDTEYAEYVTGQMLMSNLIERLNIIEKLKIRTREVSYSGPAINLGLKHDFVYAITCPNIPNCCKVIFDRPRPGHWPKQETLKKLKELCIFLVPNGPPSLGNPCLFHRDQRCGLMTVKGQPNSLRGSLLWRYTTNLSEKCLMFDLNIVQMKAYVVTKMIRKECFAPIIGDSLSTFHLKTALLFTVELFPPVIWTEPCLLVCVMKCLLTLKRFLNRRYCPHYTISGVNLFSEKLSTHEYKKMVITINTIISDNLKCMFEMKIDNIGERLNQYCYLPQTIIEDSLVLPKFRTIPHMVVLLNQCFFFYMDAACEINFTFDEQMKLDLIDCARKLQIAAEEDINRPELSMFSHIMYSFLASLGASSCLEKKQKISKCISDWYQSSISSNLICNRLKYASFLYCSNSNNKAAIQLDRIGRNVTPNMVQSSVPCSRNMSASKQNNVDLSISLAELIRNTAMCVYFTKQEIDCILWLLKFEMFRTLTPADKEIRDSNIHLRYMDLAVVDSIPFLYYLQYLTFRKLGNQERRKRALQKLKSYQVSELYYATVDNRYIHGHFETTSNMLGHCFELEGQVYDAIQTYKISLKYRCLNNAASWHIFRLLFTIYHSAQYQR</sequence>
<organism evidence="8 9">
    <name type="scientific">Dreissena polymorpha</name>
    <name type="common">Zebra mussel</name>
    <name type="synonym">Mytilus polymorpha</name>
    <dbReference type="NCBI Taxonomy" id="45954"/>
    <lineage>
        <taxon>Eukaryota</taxon>
        <taxon>Metazoa</taxon>
        <taxon>Spiralia</taxon>
        <taxon>Lophotrochozoa</taxon>
        <taxon>Mollusca</taxon>
        <taxon>Bivalvia</taxon>
        <taxon>Autobranchia</taxon>
        <taxon>Heteroconchia</taxon>
        <taxon>Euheterodonta</taxon>
        <taxon>Imparidentia</taxon>
        <taxon>Neoheterodontei</taxon>
        <taxon>Myida</taxon>
        <taxon>Dreissenoidea</taxon>
        <taxon>Dreissenidae</taxon>
        <taxon>Dreissena</taxon>
    </lineage>
</organism>
<comment type="similarity">
    <text evidence="2">Belongs to the mab-21 family.</text>
</comment>
<dbReference type="Gene3D" id="1.10.1410.40">
    <property type="match status" value="1"/>
</dbReference>
<evidence type="ECO:0000256" key="3">
    <source>
        <dbReference type="ARBA" id="ARBA00022679"/>
    </source>
</evidence>
<comment type="caution">
    <text evidence="8">The sequence shown here is derived from an EMBL/GenBank/DDBJ whole genome shotgun (WGS) entry which is preliminary data.</text>
</comment>
<name>A0A9D4JI37_DREPO</name>
<comment type="cofactor">
    <cofactor evidence="1">
        <name>Mg(2+)</name>
        <dbReference type="ChEBI" id="CHEBI:18420"/>
    </cofactor>
</comment>
<dbReference type="EMBL" id="JAIWYP010000006">
    <property type="protein sequence ID" value="KAH3808342.1"/>
    <property type="molecule type" value="Genomic_DNA"/>
</dbReference>
<proteinExistence type="inferred from homology"/>
<evidence type="ECO:0000313" key="9">
    <source>
        <dbReference type="Proteomes" id="UP000828390"/>
    </source>
</evidence>
<dbReference type="PANTHER" id="PTHR10656:SF42">
    <property type="entry name" value="CYCLIC GMP-AMP SYNTHASE-LIKE PROTEIN-RELATED"/>
    <property type="match status" value="1"/>
</dbReference>
<evidence type="ECO:0000256" key="5">
    <source>
        <dbReference type="ARBA" id="ARBA00022723"/>
    </source>
</evidence>
<keyword evidence="5" id="KW-0479">Metal-binding</keyword>
<accession>A0A9D4JI37</accession>
<evidence type="ECO:0000256" key="6">
    <source>
        <dbReference type="ARBA" id="ARBA00022842"/>
    </source>
</evidence>
<dbReference type="Pfam" id="PF20266">
    <property type="entry name" value="Mab-21_C"/>
    <property type="match status" value="1"/>
</dbReference>
<evidence type="ECO:0000313" key="8">
    <source>
        <dbReference type="EMBL" id="KAH3808342.1"/>
    </source>
</evidence>
<keyword evidence="9" id="KW-1185">Reference proteome</keyword>